<evidence type="ECO:0000256" key="4">
    <source>
        <dbReference type="ARBA" id="ARBA00023163"/>
    </source>
</evidence>
<evidence type="ECO:0000256" key="1">
    <source>
        <dbReference type="ARBA" id="ARBA00022679"/>
    </source>
</evidence>
<keyword evidence="4" id="KW-0804">Transcription</keyword>
<keyword evidence="1" id="KW-0808">Transferase</keyword>
<dbReference type="InterPro" id="IPR029016">
    <property type="entry name" value="GAF-like_dom_sf"/>
</dbReference>
<dbReference type="SUPFAM" id="SSF52172">
    <property type="entry name" value="CheY-like"/>
    <property type="match status" value="1"/>
</dbReference>
<evidence type="ECO:0000313" key="7">
    <source>
        <dbReference type="Proteomes" id="UP001174209"/>
    </source>
</evidence>
<dbReference type="PROSITE" id="PS50921">
    <property type="entry name" value="ANTAR"/>
    <property type="match status" value="1"/>
</dbReference>
<keyword evidence="2" id="KW-0418">Kinase</keyword>
<proteinExistence type="predicted"/>
<dbReference type="InterPro" id="IPR012074">
    <property type="entry name" value="GAF_ANTAR"/>
</dbReference>
<dbReference type="InterPro" id="IPR003018">
    <property type="entry name" value="GAF"/>
</dbReference>
<evidence type="ECO:0000256" key="2">
    <source>
        <dbReference type="ARBA" id="ARBA00022777"/>
    </source>
</evidence>
<dbReference type="Pfam" id="PF03861">
    <property type="entry name" value="ANTAR"/>
    <property type="match status" value="1"/>
</dbReference>
<protein>
    <submittedName>
        <fullName evidence="6">GAF and ANTAR domain-containing protein</fullName>
    </submittedName>
</protein>
<feature type="domain" description="ANTAR" evidence="5">
    <location>
        <begin position="174"/>
        <end position="235"/>
    </location>
</feature>
<gene>
    <name evidence="6" type="ORF">P5G52_07065</name>
</gene>
<name>A0ABT8JZM6_9MICC</name>
<evidence type="ECO:0000259" key="5">
    <source>
        <dbReference type="PROSITE" id="PS50921"/>
    </source>
</evidence>
<keyword evidence="7" id="KW-1185">Reference proteome</keyword>
<accession>A0ABT8JZM6</accession>
<dbReference type="SMART" id="SM01012">
    <property type="entry name" value="ANTAR"/>
    <property type="match status" value="1"/>
</dbReference>
<comment type="caution">
    <text evidence="6">The sequence shown here is derived from an EMBL/GenBank/DDBJ whole genome shotgun (WGS) entry which is preliminary data.</text>
</comment>
<keyword evidence="3" id="KW-0805">Transcription regulation</keyword>
<dbReference type="RefSeq" id="WP_301225975.1">
    <property type="nucleotide sequence ID" value="NZ_JAROCG010000001.1"/>
</dbReference>
<dbReference type="Pfam" id="PF13185">
    <property type="entry name" value="GAF_2"/>
    <property type="match status" value="1"/>
</dbReference>
<sequence length="248" mass="26594">MTTDDALPVRDDAWSVPQDDVAGKLSELARSLQREDSEDAVLEHLVRAAITLVPGADEGSITLVLGRRRVESRAASGALARTIDELQERTGEGPCMSAAYEEQTVRVPDMRNEDRWPAFSAEAAAAGAGSMLSFQLFVEGDNLGALNLIGRSAHAFTDESDYVGLLVASHAAVAFADAQKLHQFRDAVATRDLIGQAKGILMERYGVTAGQAFIMLVQVSTETNAKLLAVAEELANTGTLPVRRTGRR</sequence>
<evidence type="ECO:0000256" key="3">
    <source>
        <dbReference type="ARBA" id="ARBA00023015"/>
    </source>
</evidence>
<dbReference type="InterPro" id="IPR036388">
    <property type="entry name" value="WH-like_DNA-bd_sf"/>
</dbReference>
<reference evidence="6" key="1">
    <citation type="submission" date="2023-06" db="EMBL/GenBank/DDBJ databases">
        <title>MT1 and MT2 Draft Genomes of Novel Species.</title>
        <authorList>
            <person name="Venkateswaran K."/>
        </authorList>
    </citation>
    <scope>NUCLEOTIDE SEQUENCE</scope>
    <source>
        <strain evidence="6">IIF3SC-B10</strain>
    </source>
</reference>
<dbReference type="PIRSF" id="PIRSF036625">
    <property type="entry name" value="GAF_ANTAR"/>
    <property type="match status" value="1"/>
</dbReference>
<dbReference type="Gene3D" id="3.30.450.40">
    <property type="match status" value="1"/>
</dbReference>
<evidence type="ECO:0000313" key="6">
    <source>
        <dbReference type="EMBL" id="MDN4610629.1"/>
    </source>
</evidence>
<dbReference type="EMBL" id="JAROCG010000001">
    <property type="protein sequence ID" value="MDN4610629.1"/>
    <property type="molecule type" value="Genomic_DNA"/>
</dbReference>
<dbReference type="InterPro" id="IPR005561">
    <property type="entry name" value="ANTAR"/>
</dbReference>
<dbReference type="Gene3D" id="1.10.10.10">
    <property type="entry name" value="Winged helix-like DNA-binding domain superfamily/Winged helix DNA-binding domain"/>
    <property type="match status" value="1"/>
</dbReference>
<dbReference type="Proteomes" id="UP001174209">
    <property type="component" value="Unassembled WGS sequence"/>
</dbReference>
<organism evidence="6 7">
    <name type="scientific">Arthrobacter burdickii</name>
    <dbReference type="NCBI Taxonomy" id="3035920"/>
    <lineage>
        <taxon>Bacteria</taxon>
        <taxon>Bacillati</taxon>
        <taxon>Actinomycetota</taxon>
        <taxon>Actinomycetes</taxon>
        <taxon>Micrococcales</taxon>
        <taxon>Micrococcaceae</taxon>
        <taxon>Arthrobacter</taxon>
    </lineage>
</organism>
<dbReference type="SUPFAM" id="SSF55781">
    <property type="entry name" value="GAF domain-like"/>
    <property type="match status" value="1"/>
</dbReference>
<dbReference type="InterPro" id="IPR011006">
    <property type="entry name" value="CheY-like_superfamily"/>
</dbReference>